<keyword evidence="5" id="KW-1185">Reference proteome</keyword>
<dbReference type="RefSeq" id="WP_375555917.1">
    <property type="nucleotide sequence ID" value="NZ_JBBVGT010000001.1"/>
</dbReference>
<feature type="chain" id="PRO_5045140031" evidence="2">
    <location>
        <begin position="21"/>
        <end position="633"/>
    </location>
</feature>
<proteinExistence type="inferred from homology"/>
<dbReference type="Proteomes" id="UP001580928">
    <property type="component" value="Unassembled WGS sequence"/>
</dbReference>
<protein>
    <submittedName>
        <fullName evidence="4">Alpha-amylase family glycosyl hydrolase</fullName>
    </submittedName>
</protein>
<dbReference type="PANTHER" id="PTHR43002">
    <property type="entry name" value="GLYCOGEN DEBRANCHING ENZYME"/>
    <property type="match status" value="1"/>
</dbReference>
<dbReference type="SUPFAM" id="SSF81296">
    <property type="entry name" value="E set domains"/>
    <property type="match status" value="1"/>
</dbReference>
<feature type="signal peptide" evidence="2">
    <location>
        <begin position="1"/>
        <end position="20"/>
    </location>
</feature>
<dbReference type="PROSITE" id="PS51257">
    <property type="entry name" value="PROKAR_LIPOPROTEIN"/>
    <property type="match status" value="1"/>
</dbReference>
<sequence>MKTKRMLLAAFLFLVFSCQKKEVPNTDEEQPGQVEADLPEGLVDGANVLNGSSVIFNLFAPGKETVHVLGDFNNWTVSDESLMTRTPDGKRWWIQVDGLDASREYAYQYLVDGEIRIADPYTEKILDPWNDRYINDQRYSGDKGYPDGKTEGIVSVLQMEQDEYSWTSSNFKRPAKKDLVIYELLVRDFLESNYYSTLIDTIGYLKRLGVNAVELMPVNEFEANLSWGYNPSFYFAVDKYYGSKNQLKEFIDRCHDEGIAVIIDMVLNHSFGQSPMVQLYFNEQTKAPTAENPWFNSTARHPYNVGYDFNHESLDTKYFVKNVIKFWMEEFRIDGFRFDLSKGFTQKDSGTGDGGVGAWSAYDASRVAIWKDYNNYIRSLDDNGFYVILEHFAADEEEKALAAEGMMLWNNMNYSFNEATMGWVDNSDLSRMFYKNRGFSSADHLITYMESHDEERMMFKNLTWGRSEGSYRVTDLKTALARQEMAVAFLMTAPGPKMIWQFGELGYDVSIDQNGRTGEKPILWEYQKNADRAKLMNSFSKYIKMKINNPIFNRGDLVHNVGGAVKSIHLKDGDHELWLIGNFGVTEQPISIDMKTGRWTDYASGNELVLAESQLTTIIEAGEYRLYSNQLLN</sequence>
<dbReference type="Pfam" id="PF00128">
    <property type="entry name" value="Alpha-amylase"/>
    <property type="match status" value="1"/>
</dbReference>
<evidence type="ECO:0000259" key="3">
    <source>
        <dbReference type="SMART" id="SM00642"/>
    </source>
</evidence>
<dbReference type="InterPro" id="IPR017853">
    <property type="entry name" value="GH"/>
</dbReference>
<comment type="similarity">
    <text evidence="1">Belongs to the glycosyl hydrolase 13 family.</text>
</comment>
<dbReference type="InterPro" id="IPR004193">
    <property type="entry name" value="Glyco_hydro_13_N"/>
</dbReference>
<comment type="caution">
    <text evidence="4">The sequence shown here is derived from an EMBL/GenBank/DDBJ whole genome shotgun (WGS) entry which is preliminary data.</text>
</comment>
<accession>A0ABV5C9X7</accession>
<dbReference type="SUPFAM" id="SSF51445">
    <property type="entry name" value="(Trans)glycosidases"/>
    <property type="match status" value="1"/>
</dbReference>
<organism evidence="4 5">
    <name type="scientific">Albibacterium profundi</name>
    <dbReference type="NCBI Taxonomy" id="3134906"/>
    <lineage>
        <taxon>Bacteria</taxon>
        <taxon>Pseudomonadati</taxon>
        <taxon>Bacteroidota</taxon>
        <taxon>Sphingobacteriia</taxon>
        <taxon>Sphingobacteriales</taxon>
        <taxon>Sphingobacteriaceae</taxon>
        <taxon>Albibacterium</taxon>
    </lineage>
</organism>
<dbReference type="CDD" id="cd11350">
    <property type="entry name" value="AmyAc_4"/>
    <property type="match status" value="1"/>
</dbReference>
<dbReference type="Gene3D" id="2.60.40.10">
    <property type="entry name" value="Immunoglobulins"/>
    <property type="match status" value="1"/>
</dbReference>
<dbReference type="InterPro" id="IPR013783">
    <property type="entry name" value="Ig-like_fold"/>
</dbReference>
<dbReference type="EMBL" id="JBBVGT010000001">
    <property type="protein sequence ID" value="MFB5944336.1"/>
    <property type="molecule type" value="Genomic_DNA"/>
</dbReference>
<dbReference type="Pfam" id="PF02922">
    <property type="entry name" value="CBM_48"/>
    <property type="match status" value="1"/>
</dbReference>
<dbReference type="Gene3D" id="3.20.20.80">
    <property type="entry name" value="Glycosidases"/>
    <property type="match status" value="1"/>
</dbReference>
<dbReference type="InterPro" id="IPR014756">
    <property type="entry name" value="Ig_E-set"/>
</dbReference>
<evidence type="ECO:0000313" key="4">
    <source>
        <dbReference type="EMBL" id="MFB5944336.1"/>
    </source>
</evidence>
<dbReference type="GO" id="GO:0016787">
    <property type="term" value="F:hydrolase activity"/>
    <property type="evidence" value="ECO:0007669"/>
    <property type="project" value="UniProtKB-KW"/>
</dbReference>
<gene>
    <name evidence="4" type="ORF">WKR92_00680</name>
</gene>
<reference evidence="4 5" key="1">
    <citation type="submission" date="2024-04" db="EMBL/GenBank/DDBJ databases">
        <title>Albibacterium profundi sp. nov., isolated from sediment of the Challenger Deep of Mariana Trench.</title>
        <authorList>
            <person name="Wang Y."/>
        </authorList>
    </citation>
    <scope>NUCLEOTIDE SEQUENCE [LARGE SCALE GENOMIC DNA]</scope>
    <source>
        <strain evidence="4 5">RHL897</strain>
    </source>
</reference>
<keyword evidence="4" id="KW-0378">Hydrolase</keyword>
<dbReference type="SMART" id="SM00642">
    <property type="entry name" value="Aamy"/>
    <property type="match status" value="1"/>
</dbReference>
<evidence type="ECO:0000256" key="1">
    <source>
        <dbReference type="ARBA" id="ARBA00008061"/>
    </source>
</evidence>
<evidence type="ECO:0000256" key="2">
    <source>
        <dbReference type="SAM" id="SignalP"/>
    </source>
</evidence>
<evidence type="ECO:0000313" key="5">
    <source>
        <dbReference type="Proteomes" id="UP001580928"/>
    </source>
</evidence>
<feature type="domain" description="Glycosyl hydrolase family 13 catalytic" evidence="3">
    <location>
        <begin position="183"/>
        <end position="534"/>
    </location>
</feature>
<keyword evidence="2" id="KW-0732">Signal</keyword>
<name>A0ABV5C9X7_9SPHI</name>
<dbReference type="InterPro" id="IPR006047">
    <property type="entry name" value="GH13_cat_dom"/>
</dbReference>